<dbReference type="Proteomes" id="UP000474296">
    <property type="component" value="Unassembled WGS sequence"/>
</dbReference>
<protein>
    <submittedName>
        <fullName evidence="2">Tetratricopeptide repeat protein</fullName>
    </submittedName>
</protein>
<dbReference type="InterPro" id="IPR019734">
    <property type="entry name" value="TPR_rpt"/>
</dbReference>
<name>A0A6M0CG92_9FLAO</name>
<dbReference type="Pfam" id="PF13181">
    <property type="entry name" value="TPR_8"/>
    <property type="match status" value="1"/>
</dbReference>
<keyword evidence="3" id="KW-1185">Reference proteome</keyword>
<keyword evidence="1" id="KW-0802">TPR repeat</keyword>
<comment type="caution">
    <text evidence="2">The sequence shown here is derived from an EMBL/GenBank/DDBJ whole genome shotgun (WGS) entry which is preliminary data.</text>
</comment>
<accession>A0A6M0CG92</accession>
<evidence type="ECO:0000313" key="2">
    <source>
        <dbReference type="EMBL" id="NER16898.1"/>
    </source>
</evidence>
<dbReference type="Gene3D" id="1.25.40.10">
    <property type="entry name" value="Tetratricopeptide repeat domain"/>
    <property type="match status" value="2"/>
</dbReference>
<feature type="repeat" description="TPR" evidence="1">
    <location>
        <begin position="48"/>
        <end position="81"/>
    </location>
</feature>
<dbReference type="Pfam" id="PF13432">
    <property type="entry name" value="TPR_16"/>
    <property type="match status" value="1"/>
</dbReference>
<gene>
    <name evidence="2" type="ORF">GWK10_06730</name>
</gene>
<dbReference type="SMART" id="SM00028">
    <property type="entry name" value="TPR"/>
    <property type="match status" value="4"/>
</dbReference>
<evidence type="ECO:0000313" key="3">
    <source>
        <dbReference type="Proteomes" id="UP000474296"/>
    </source>
</evidence>
<proteinExistence type="predicted"/>
<dbReference type="InterPro" id="IPR011990">
    <property type="entry name" value="TPR-like_helical_dom_sf"/>
</dbReference>
<evidence type="ECO:0000256" key="1">
    <source>
        <dbReference type="PROSITE-ProRule" id="PRU00339"/>
    </source>
</evidence>
<sequence>MKKYLVFYLGCFCLTISAQQSNLKVGDSLYQLGNYSKAISFYKQSNSARSLHKIAKTYNSIGNHDKSIAAYKQAIEKDSNLIIAQYELGKLFIKKKRNKEAQEVFERLYQKDSLNPNYSYYLGFIEKDDSISLGHFKRSFNLDTSHLKSIYRISRHFLVHEDRDSLFYYSNIGLEQDENYVDLINLQSQYLFNRGWHEEVLPLLKKLIDLGQKSETIRKRLAITYYQLDDFEKSLPLFLELIKSNPNEAGYQTYVGNIYKRKKMPKEALPFYENALKIKNPSVKTEYLALARNYLDLNDEVKATQFMDKAFREKPYIMYEEFMLLRIIDNRFTDPNVKLNFFLKYKKRYPKANDRFMEWIKSRITEYKGQIHAQKK</sequence>
<dbReference type="RefSeq" id="WP_164030605.1">
    <property type="nucleotide sequence ID" value="NZ_JAABOQ010000003.1"/>
</dbReference>
<dbReference type="AlphaFoldDB" id="A0A6M0CG92"/>
<dbReference type="EMBL" id="JAABOQ010000003">
    <property type="protein sequence ID" value="NER16898.1"/>
    <property type="molecule type" value="Genomic_DNA"/>
</dbReference>
<dbReference type="Pfam" id="PF13414">
    <property type="entry name" value="TPR_11"/>
    <property type="match status" value="1"/>
</dbReference>
<dbReference type="PROSITE" id="PS50005">
    <property type="entry name" value="TPR"/>
    <property type="match status" value="2"/>
</dbReference>
<dbReference type="PANTHER" id="PTHR12558:SF13">
    <property type="entry name" value="CELL DIVISION CYCLE PROTEIN 27 HOMOLOG"/>
    <property type="match status" value="1"/>
</dbReference>
<dbReference type="PANTHER" id="PTHR12558">
    <property type="entry name" value="CELL DIVISION CYCLE 16,23,27"/>
    <property type="match status" value="1"/>
</dbReference>
<feature type="repeat" description="TPR" evidence="1">
    <location>
        <begin position="215"/>
        <end position="248"/>
    </location>
</feature>
<reference evidence="2 3" key="1">
    <citation type="submission" date="2020-01" db="EMBL/GenBank/DDBJ databases">
        <title>Spongiivirga citrea KCTC 32990T.</title>
        <authorList>
            <person name="Wang G."/>
        </authorList>
    </citation>
    <scope>NUCLEOTIDE SEQUENCE [LARGE SCALE GENOMIC DNA]</scope>
    <source>
        <strain evidence="2 3">KCTC 32990</strain>
    </source>
</reference>
<dbReference type="SUPFAM" id="SSF81901">
    <property type="entry name" value="HCP-like"/>
    <property type="match status" value="1"/>
</dbReference>
<organism evidence="2 3">
    <name type="scientific">Spongiivirga citrea</name>
    <dbReference type="NCBI Taxonomy" id="1481457"/>
    <lineage>
        <taxon>Bacteria</taxon>
        <taxon>Pseudomonadati</taxon>
        <taxon>Bacteroidota</taxon>
        <taxon>Flavobacteriia</taxon>
        <taxon>Flavobacteriales</taxon>
        <taxon>Flavobacteriaceae</taxon>
        <taxon>Spongiivirga</taxon>
    </lineage>
</organism>